<gene>
    <name evidence="1" type="ORF">K504DRAFT_116900</name>
</gene>
<keyword evidence="2" id="KW-1185">Reference proteome</keyword>
<dbReference type="EMBL" id="MU005782">
    <property type="protein sequence ID" value="KAF2704470.1"/>
    <property type="molecule type" value="Genomic_DNA"/>
</dbReference>
<organism evidence="1 2">
    <name type="scientific">Pleomassaria siparia CBS 279.74</name>
    <dbReference type="NCBI Taxonomy" id="1314801"/>
    <lineage>
        <taxon>Eukaryota</taxon>
        <taxon>Fungi</taxon>
        <taxon>Dikarya</taxon>
        <taxon>Ascomycota</taxon>
        <taxon>Pezizomycotina</taxon>
        <taxon>Dothideomycetes</taxon>
        <taxon>Pleosporomycetidae</taxon>
        <taxon>Pleosporales</taxon>
        <taxon>Pleomassariaceae</taxon>
        <taxon>Pleomassaria</taxon>
    </lineage>
</organism>
<proteinExistence type="predicted"/>
<dbReference type="AlphaFoldDB" id="A0A6G1JVE3"/>
<accession>A0A6G1JVE3</accession>
<dbReference type="Proteomes" id="UP000799428">
    <property type="component" value="Unassembled WGS sequence"/>
</dbReference>
<evidence type="ECO:0000313" key="1">
    <source>
        <dbReference type="EMBL" id="KAF2704470.1"/>
    </source>
</evidence>
<evidence type="ECO:0000313" key="2">
    <source>
        <dbReference type="Proteomes" id="UP000799428"/>
    </source>
</evidence>
<sequence>MLAQQKICPARFDWENAWTLHSFFSSFLQASAKLRRPMLVRLRENWCMGLRCRRSGISRGLNLQRGVALLCTTYVCMYCTYKGTK</sequence>
<reference evidence="1" key="1">
    <citation type="journal article" date="2020" name="Stud. Mycol.">
        <title>101 Dothideomycetes genomes: a test case for predicting lifestyles and emergence of pathogens.</title>
        <authorList>
            <person name="Haridas S."/>
            <person name="Albert R."/>
            <person name="Binder M."/>
            <person name="Bloem J."/>
            <person name="Labutti K."/>
            <person name="Salamov A."/>
            <person name="Andreopoulos B."/>
            <person name="Baker S."/>
            <person name="Barry K."/>
            <person name="Bills G."/>
            <person name="Bluhm B."/>
            <person name="Cannon C."/>
            <person name="Castanera R."/>
            <person name="Culley D."/>
            <person name="Daum C."/>
            <person name="Ezra D."/>
            <person name="Gonzalez J."/>
            <person name="Henrissat B."/>
            <person name="Kuo A."/>
            <person name="Liang C."/>
            <person name="Lipzen A."/>
            <person name="Lutzoni F."/>
            <person name="Magnuson J."/>
            <person name="Mondo S."/>
            <person name="Nolan M."/>
            <person name="Ohm R."/>
            <person name="Pangilinan J."/>
            <person name="Park H.-J."/>
            <person name="Ramirez L."/>
            <person name="Alfaro M."/>
            <person name="Sun H."/>
            <person name="Tritt A."/>
            <person name="Yoshinaga Y."/>
            <person name="Zwiers L.-H."/>
            <person name="Turgeon B."/>
            <person name="Goodwin S."/>
            <person name="Spatafora J."/>
            <person name="Crous P."/>
            <person name="Grigoriev I."/>
        </authorList>
    </citation>
    <scope>NUCLEOTIDE SEQUENCE</scope>
    <source>
        <strain evidence="1">CBS 279.74</strain>
    </source>
</reference>
<protein>
    <submittedName>
        <fullName evidence="1">Uncharacterized protein</fullName>
    </submittedName>
</protein>
<name>A0A6G1JVE3_9PLEO</name>